<dbReference type="NCBIfam" id="TIGR01950">
    <property type="entry name" value="SoxR"/>
    <property type="match status" value="1"/>
</dbReference>
<dbReference type="InterPro" id="IPR010211">
    <property type="entry name" value="Redox-sen_tscrpt-act_SoxR"/>
</dbReference>
<dbReference type="Proteomes" id="UP000429229">
    <property type="component" value="Unassembled WGS sequence"/>
</dbReference>
<keyword evidence="1" id="KW-0001">2Fe-2S</keyword>
<dbReference type="EMBL" id="WTYR01000001">
    <property type="protein sequence ID" value="MXP10076.1"/>
    <property type="molecule type" value="Genomic_DNA"/>
</dbReference>
<dbReference type="SUPFAM" id="SSF46955">
    <property type="entry name" value="Putative DNA-binding domain"/>
    <property type="match status" value="1"/>
</dbReference>
<dbReference type="InterPro" id="IPR047057">
    <property type="entry name" value="MerR_fam"/>
</dbReference>
<evidence type="ECO:0000256" key="5">
    <source>
        <dbReference type="ARBA" id="ARBA00023015"/>
    </source>
</evidence>
<comment type="caution">
    <text evidence="9">The sequence shown here is derived from an EMBL/GenBank/DDBJ whole genome shotgun (WGS) entry which is preliminary data.</text>
</comment>
<dbReference type="CDD" id="cd01110">
    <property type="entry name" value="HTH_SoxR"/>
    <property type="match status" value="1"/>
</dbReference>
<evidence type="ECO:0000313" key="9">
    <source>
        <dbReference type="EMBL" id="MXP10076.1"/>
    </source>
</evidence>
<dbReference type="InterPro" id="IPR000551">
    <property type="entry name" value="MerR-type_HTH_dom"/>
</dbReference>
<evidence type="ECO:0000256" key="6">
    <source>
        <dbReference type="ARBA" id="ARBA00023125"/>
    </source>
</evidence>
<evidence type="ECO:0000256" key="3">
    <source>
        <dbReference type="ARBA" id="ARBA00023004"/>
    </source>
</evidence>
<keyword evidence="5" id="KW-0805">Transcription regulation</keyword>
<dbReference type="Pfam" id="PF00376">
    <property type="entry name" value="MerR"/>
    <property type="match status" value="1"/>
</dbReference>
<evidence type="ECO:0000313" key="10">
    <source>
        <dbReference type="Proteomes" id="UP000429229"/>
    </source>
</evidence>
<dbReference type="Gene3D" id="1.10.1660.10">
    <property type="match status" value="1"/>
</dbReference>
<dbReference type="GO" id="GO:0051537">
    <property type="term" value="F:2 iron, 2 sulfur cluster binding"/>
    <property type="evidence" value="ECO:0007669"/>
    <property type="project" value="UniProtKB-KW"/>
</dbReference>
<name>A0A6I4U2Y5_9SPHN</name>
<dbReference type="PANTHER" id="PTHR30204:SF0">
    <property type="entry name" value="REDOX-SENSITIVE TRANSCRIPTIONAL ACTIVATOR SOXR"/>
    <property type="match status" value="1"/>
</dbReference>
<dbReference type="GO" id="GO:0003677">
    <property type="term" value="F:DNA binding"/>
    <property type="evidence" value="ECO:0007669"/>
    <property type="project" value="UniProtKB-KW"/>
</dbReference>
<reference evidence="9 10" key="1">
    <citation type="submission" date="2019-12" db="EMBL/GenBank/DDBJ databases">
        <title>Genomic-based taxomic classification of the family Erythrobacteraceae.</title>
        <authorList>
            <person name="Xu L."/>
        </authorList>
    </citation>
    <scope>NUCLEOTIDE SEQUENCE [LARGE SCALE GENOMIC DNA]</scope>
    <source>
        <strain evidence="9 10">LMG 29519</strain>
    </source>
</reference>
<dbReference type="PRINTS" id="PR00040">
    <property type="entry name" value="HTHMERR"/>
</dbReference>
<protein>
    <submittedName>
        <fullName evidence="9">Redox-sensitive transcriptional activator SoxR</fullName>
    </submittedName>
</protein>
<keyword evidence="6" id="KW-0238">DNA-binding</keyword>
<dbReference type="OrthoDB" id="9802944at2"/>
<evidence type="ECO:0000256" key="7">
    <source>
        <dbReference type="ARBA" id="ARBA00023163"/>
    </source>
</evidence>
<evidence type="ECO:0000256" key="1">
    <source>
        <dbReference type="ARBA" id="ARBA00022714"/>
    </source>
</evidence>
<dbReference type="PROSITE" id="PS00552">
    <property type="entry name" value="HTH_MERR_1"/>
    <property type="match status" value="1"/>
</dbReference>
<dbReference type="InterPro" id="IPR009061">
    <property type="entry name" value="DNA-bd_dom_put_sf"/>
</dbReference>
<keyword evidence="7" id="KW-0804">Transcription</keyword>
<evidence type="ECO:0000256" key="4">
    <source>
        <dbReference type="ARBA" id="ARBA00023014"/>
    </source>
</evidence>
<dbReference type="RefSeq" id="WP_160617893.1">
    <property type="nucleotide sequence ID" value="NZ_WTYR01000001.1"/>
</dbReference>
<gene>
    <name evidence="9" type="primary">soxR</name>
    <name evidence="9" type="ORF">GRI68_07770</name>
</gene>
<feature type="domain" description="HTH merR-type" evidence="8">
    <location>
        <begin position="6"/>
        <end position="75"/>
    </location>
</feature>
<organism evidence="9 10">
    <name type="scientific">Alteriqipengyuania halimionae</name>
    <dbReference type="NCBI Taxonomy" id="1926630"/>
    <lineage>
        <taxon>Bacteria</taxon>
        <taxon>Pseudomonadati</taxon>
        <taxon>Pseudomonadota</taxon>
        <taxon>Alphaproteobacteria</taxon>
        <taxon>Sphingomonadales</taxon>
        <taxon>Erythrobacteraceae</taxon>
        <taxon>Alteriqipengyuania</taxon>
    </lineage>
</organism>
<dbReference type="InterPro" id="IPR015358">
    <property type="entry name" value="Tscrpt_reg_MerR_DNA-bd"/>
</dbReference>
<dbReference type="PROSITE" id="PS50937">
    <property type="entry name" value="HTH_MERR_2"/>
    <property type="match status" value="1"/>
</dbReference>
<dbReference type="SMART" id="SM00422">
    <property type="entry name" value="HTH_MERR"/>
    <property type="match status" value="1"/>
</dbReference>
<dbReference type="GO" id="GO:0006979">
    <property type="term" value="P:response to oxidative stress"/>
    <property type="evidence" value="ECO:0007669"/>
    <property type="project" value="InterPro"/>
</dbReference>
<dbReference type="GO" id="GO:0003700">
    <property type="term" value="F:DNA-binding transcription factor activity"/>
    <property type="evidence" value="ECO:0007669"/>
    <property type="project" value="InterPro"/>
</dbReference>
<keyword evidence="4" id="KW-0411">Iron-sulfur</keyword>
<evidence type="ECO:0000259" key="8">
    <source>
        <dbReference type="PROSITE" id="PS50937"/>
    </source>
</evidence>
<keyword evidence="10" id="KW-1185">Reference proteome</keyword>
<dbReference type="AlphaFoldDB" id="A0A6I4U2Y5"/>
<proteinExistence type="predicted"/>
<accession>A0A6I4U2Y5</accession>
<keyword evidence="3" id="KW-0408">Iron</keyword>
<evidence type="ECO:0000256" key="2">
    <source>
        <dbReference type="ARBA" id="ARBA00022723"/>
    </source>
</evidence>
<dbReference type="GO" id="GO:0046872">
    <property type="term" value="F:metal ion binding"/>
    <property type="evidence" value="ECO:0007669"/>
    <property type="project" value="UniProtKB-KW"/>
</dbReference>
<keyword evidence="2" id="KW-0479">Metal-binding</keyword>
<dbReference type="Pfam" id="PF09278">
    <property type="entry name" value="MerR-DNA-bind"/>
    <property type="match status" value="1"/>
</dbReference>
<dbReference type="PANTHER" id="PTHR30204">
    <property type="entry name" value="REDOX-CYCLING DRUG-SENSING TRANSCRIPTIONAL ACTIVATOR SOXR"/>
    <property type="match status" value="1"/>
</dbReference>
<sequence>MHKNDLLPIGALAQRTGLAVSAIRFYEKKGLIESLRTPGNQRRFLRSDIRRLSFVLIAQKLGLNLEEIEVELAKLPQGRNPTKADWQRISRSMRTMLDAKIKLLHRTRNKLDQCIGCGCLSLERCALYNKGDRASAMGAGPRFVLE</sequence>